<name>A0A9N9HAL9_FUNMO</name>
<feature type="non-terminal residue" evidence="1">
    <location>
        <position position="55"/>
    </location>
</feature>
<evidence type="ECO:0000313" key="1">
    <source>
        <dbReference type="EMBL" id="CAG8669795.1"/>
    </source>
</evidence>
<dbReference type="EMBL" id="CAJVPP010005783">
    <property type="protein sequence ID" value="CAG8669795.1"/>
    <property type="molecule type" value="Genomic_DNA"/>
</dbReference>
<proteinExistence type="predicted"/>
<organism evidence="1 2">
    <name type="scientific">Funneliformis mosseae</name>
    <name type="common">Endomycorrhizal fungus</name>
    <name type="synonym">Glomus mosseae</name>
    <dbReference type="NCBI Taxonomy" id="27381"/>
    <lineage>
        <taxon>Eukaryota</taxon>
        <taxon>Fungi</taxon>
        <taxon>Fungi incertae sedis</taxon>
        <taxon>Mucoromycota</taxon>
        <taxon>Glomeromycotina</taxon>
        <taxon>Glomeromycetes</taxon>
        <taxon>Glomerales</taxon>
        <taxon>Glomeraceae</taxon>
        <taxon>Funneliformis</taxon>
    </lineage>
</organism>
<comment type="caution">
    <text evidence="1">The sequence shown here is derived from an EMBL/GenBank/DDBJ whole genome shotgun (WGS) entry which is preliminary data.</text>
</comment>
<keyword evidence="2" id="KW-1185">Reference proteome</keyword>
<dbReference type="AlphaFoldDB" id="A0A9N9HAL9"/>
<evidence type="ECO:0000313" key="2">
    <source>
        <dbReference type="Proteomes" id="UP000789375"/>
    </source>
</evidence>
<accession>A0A9N9HAL9</accession>
<gene>
    <name evidence="1" type="ORF">FMOSSE_LOCUS12348</name>
</gene>
<sequence>MKDPDLRTESLNYMIKQLDQVINEEIAKYVSIMVRSDSDRESVKSSTNPNIRKKV</sequence>
<reference evidence="1" key="1">
    <citation type="submission" date="2021-06" db="EMBL/GenBank/DDBJ databases">
        <authorList>
            <person name="Kallberg Y."/>
            <person name="Tangrot J."/>
            <person name="Rosling A."/>
        </authorList>
    </citation>
    <scope>NUCLEOTIDE SEQUENCE</scope>
    <source>
        <strain evidence="1">87-6 pot B 2015</strain>
    </source>
</reference>
<protein>
    <submittedName>
        <fullName evidence="1">3528_t:CDS:1</fullName>
    </submittedName>
</protein>
<dbReference type="Proteomes" id="UP000789375">
    <property type="component" value="Unassembled WGS sequence"/>
</dbReference>